<dbReference type="Gene3D" id="3.40.50.300">
    <property type="entry name" value="P-loop containing nucleotide triphosphate hydrolases"/>
    <property type="match status" value="2"/>
</dbReference>
<keyword evidence="4" id="KW-1185">Reference proteome</keyword>
<dbReference type="SUPFAM" id="SSF52540">
    <property type="entry name" value="P-loop containing nucleoside triphosphate hydrolases"/>
    <property type="match status" value="2"/>
</dbReference>
<organism evidence="3 4">
    <name type="scientific">Fimbriiglobus ruber</name>
    <dbReference type="NCBI Taxonomy" id="1908690"/>
    <lineage>
        <taxon>Bacteria</taxon>
        <taxon>Pseudomonadati</taxon>
        <taxon>Planctomycetota</taxon>
        <taxon>Planctomycetia</taxon>
        <taxon>Gemmatales</taxon>
        <taxon>Gemmataceae</taxon>
        <taxon>Fimbriiglobus</taxon>
    </lineage>
</organism>
<evidence type="ECO:0000313" key="3">
    <source>
        <dbReference type="EMBL" id="OWK34909.1"/>
    </source>
</evidence>
<protein>
    <submittedName>
        <fullName evidence="3">IncW plasmid conjugative relaxase protein TrwC (TraI)</fullName>
    </submittedName>
</protein>
<gene>
    <name evidence="3" type="ORF">FRUB_09751</name>
</gene>
<comment type="caution">
    <text evidence="3">The sequence shown here is derived from an EMBL/GenBank/DDBJ whole genome shotgun (WGS) entry which is preliminary data.</text>
</comment>
<dbReference type="EMBL" id="NIDE01000019">
    <property type="protein sequence ID" value="OWK34909.1"/>
    <property type="molecule type" value="Genomic_DNA"/>
</dbReference>
<dbReference type="Pfam" id="PF13604">
    <property type="entry name" value="AAA_30"/>
    <property type="match status" value="1"/>
</dbReference>
<sequence length="899" mass="99750">MLRITQQQSSAAAKRYYATADYYSEGQEIVGNWGGEAARMLNLRGQVNKDAFARLCDNLHPEAEQSLTALTLTDRTVGYDFTFSVPKSVSLLYALTDDPAIREAFRGAVDETMRAIESEMKTRVRKGGKDVDRATGNMVWAEFVHTTSRPVDGIPDPQLHAHCFAFNATWDAHERQWKAGQFRDLKRDAPYFQAAFRVRLANALQDLGFAIERKRDDFEIAGVPPAIVKRFSRRTAQIEETAAELGITDPDRKGELGAATREKKGIPLAWDELREVWAARLSTDERDGLARIYDRKTPSSTPARGEQTAVDYALDHCFTRDAVVSERKLLTAALQRGLGSVTVQDTARELASRSLIRGEHAGQAVATTPEMLDAERRLIDFARQGRGRCRPLAEVDRPLVRDWLNDGQKAAVRHVLGSRDRVTIVRGAAGTGKTKLEEELRDAFRETDLPVVALAQSADASRGVLRDEAGFQDADTVARFLVDTQMQKRVRGGVVLIDEASQLGTRDLLRVFDVADTIGARVILVGDRRQHRAVTAGEPLALLEEKAGLPVAEVTDIIRQWGDYAKATTALSRGDIVAGFAKLERLKWVKEISDDDRDRVLAEAYLAAAAERKANGEFKTALVVSPTHAEAGRVTQEIRSGLREAGRLGEERAFATWQPLHLTDAQKADPTQYASGDLLRFHKAAPGHRNGERLVLAEGDAAPVEAADRFEVYHPTTLSIAVGDQLRVTAGGKTKDGKHRLDTGAAYTVKGFTPQGDLIDQRGWVIGRDFGYLAHGYAVTSHASQGRTVDKVFIAQSGESFAATTARQFYVSVSRGREQALIFTDDKDRLRSAVQRADAPLSATALAESKSHRPSFRQRLHDHLAFVRRLATFKRTHESPERVFQQEKSHQRTEREYER</sequence>
<proteinExistence type="predicted"/>
<evidence type="ECO:0000259" key="2">
    <source>
        <dbReference type="Pfam" id="PF08751"/>
    </source>
</evidence>
<dbReference type="InterPro" id="IPR014059">
    <property type="entry name" value="TraI/TrwC_relax"/>
</dbReference>
<dbReference type="SUPFAM" id="SSF55464">
    <property type="entry name" value="Origin of replication-binding domain, RBD-like"/>
    <property type="match status" value="1"/>
</dbReference>
<dbReference type="AlphaFoldDB" id="A0A225DCQ3"/>
<dbReference type="Pfam" id="PF08751">
    <property type="entry name" value="TrwC"/>
    <property type="match status" value="1"/>
</dbReference>
<accession>A0A225DCQ3</accession>
<dbReference type="NCBIfam" id="TIGR02686">
    <property type="entry name" value="relax_trwC"/>
    <property type="match status" value="1"/>
</dbReference>
<evidence type="ECO:0000256" key="1">
    <source>
        <dbReference type="SAM" id="MobiDB-lite"/>
    </source>
</evidence>
<dbReference type="RefSeq" id="WP_088260132.1">
    <property type="nucleotide sequence ID" value="NZ_NIDE01000019.1"/>
</dbReference>
<dbReference type="Proteomes" id="UP000214646">
    <property type="component" value="Unassembled WGS sequence"/>
</dbReference>
<reference evidence="4" key="1">
    <citation type="submission" date="2017-06" db="EMBL/GenBank/DDBJ databases">
        <title>Genome analysis of Fimbriiglobus ruber SP5, the first member of the order Planctomycetales with confirmed chitinolytic capability.</title>
        <authorList>
            <person name="Ravin N.V."/>
            <person name="Rakitin A.L."/>
            <person name="Ivanova A.A."/>
            <person name="Beletsky A.V."/>
            <person name="Kulichevskaya I.S."/>
            <person name="Mardanov A.V."/>
            <person name="Dedysh S.N."/>
        </authorList>
    </citation>
    <scope>NUCLEOTIDE SEQUENCE [LARGE SCALE GENOMIC DNA]</scope>
    <source>
        <strain evidence="4">SP5</strain>
    </source>
</reference>
<dbReference type="NCBIfam" id="NF041492">
    <property type="entry name" value="MobF"/>
    <property type="match status" value="1"/>
</dbReference>
<dbReference type="OrthoDB" id="1826980at2"/>
<dbReference type="CDD" id="cd18809">
    <property type="entry name" value="SF1_C_RecD"/>
    <property type="match status" value="1"/>
</dbReference>
<name>A0A225DCQ3_9BACT</name>
<evidence type="ECO:0000313" key="4">
    <source>
        <dbReference type="Proteomes" id="UP000214646"/>
    </source>
</evidence>
<dbReference type="InterPro" id="IPR027417">
    <property type="entry name" value="P-loop_NTPase"/>
</dbReference>
<feature type="region of interest" description="Disordered" evidence="1">
    <location>
        <begin position="878"/>
        <end position="899"/>
    </location>
</feature>
<feature type="domain" description="TrwC relaxase" evidence="2">
    <location>
        <begin position="12"/>
        <end position="281"/>
    </location>
</feature>
<dbReference type="InterPro" id="IPR014862">
    <property type="entry name" value="TrwC"/>
</dbReference>